<keyword evidence="3" id="KW-1185">Reference proteome</keyword>
<feature type="compositionally biased region" description="Basic and acidic residues" evidence="1">
    <location>
        <begin position="94"/>
        <end position="109"/>
    </location>
</feature>
<comment type="caution">
    <text evidence="2">The sequence shown here is derived from an EMBL/GenBank/DDBJ whole genome shotgun (WGS) entry which is preliminary data.</text>
</comment>
<organism evidence="2 3">
    <name type="scientific">Gigaspora margarita</name>
    <dbReference type="NCBI Taxonomy" id="4874"/>
    <lineage>
        <taxon>Eukaryota</taxon>
        <taxon>Fungi</taxon>
        <taxon>Fungi incertae sedis</taxon>
        <taxon>Mucoromycota</taxon>
        <taxon>Glomeromycotina</taxon>
        <taxon>Glomeromycetes</taxon>
        <taxon>Diversisporales</taxon>
        <taxon>Gigasporaceae</taxon>
        <taxon>Gigaspora</taxon>
    </lineage>
</organism>
<gene>
    <name evidence="2" type="ORF">GMARGA_LOCUS22222</name>
</gene>
<accession>A0ABN7VSA4</accession>
<dbReference type="Proteomes" id="UP000789901">
    <property type="component" value="Unassembled WGS sequence"/>
</dbReference>
<evidence type="ECO:0000313" key="2">
    <source>
        <dbReference type="EMBL" id="CAG8796559.1"/>
    </source>
</evidence>
<dbReference type="EMBL" id="CAJVQB010021236">
    <property type="protein sequence ID" value="CAG8796559.1"/>
    <property type="molecule type" value="Genomic_DNA"/>
</dbReference>
<evidence type="ECO:0000256" key="1">
    <source>
        <dbReference type="SAM" id="MobiDB-lite"/>
    </source>
</evidence>
<evidence type="ECO:0000313" key="3">
    <source>
        <dbReference type="Proteomes" id="UP000789901"/>
    </source>
</evidence>
<name>A0ABN7VSA4_GIGMA</name>
<protein>
    <submittedName>
        <fullName evidence="2">4199_t:CDS:1</fullName>
    </submittedName>
</protein>
<sequence length="151" mass="16744">MTNHIITINRKSNIEQVSTDDSNFSISIRFLEPPNEIFFWEIVAGMICSEEVLAEPEVLPVITALKNVVRAGEAKPNSSEVLEGGSKVGIKLGSQREDLWRDRDQEKTGGKKLKSKSALALPTSSTNQQTPASLNNLDINKEELDALYEKM</sequence>
<reference evidence="2 3" key="1">
    <citation type="submission" date="2021-06" db="EMBL/GenBank/DDBJ databases">
        <authorList>
            <person name="Kallberg Y."/>
            <person name="Tangrot J."/>
            <person name="Rosling A."/>
        </authorList>
    </citation>
    <scope>NUCLEOTIDE SEQUENCE [LARGE SCALE GENOMIC DNA]</scope>
    <source>
        <strain evidence="2 3">120-4 pot B 10/14</strain>
    </source>
</reference>
<proteinExistence type="predicted"/>
<feature type="region of interest" description="Disordered" evidence="1">
    <location>
        <begin position="93"/>
        <end position="133"/>
    </location>
</feature>
<feature type="non-terminal residue" evidence="2">
    <location>
        <position position="151"/>
    </location>
</feature>
<feature type="compositionally biased region" description="Low complexity" evidence="1">
    <location>
        <begin position="116"/>
        <end position="126"/>
    </location>
</feature>